<dbReference type="InterPro" id="IPR003018">
    <property type="entry name" value="GAF"/>
</dbReference>
<name>A0A3A1U0V5_9MICO</name>
<dbReference type="SUPFAM" id="SSF55781">
    <property type="entry name" value="GAF domain-like"/>
    <property type="match status" value="1"/>
</dbReference>
<dbReference type="RefSeq" id="WP_119480465.1">
    <property type="nucleotide sequence ID" value="NZ_QXTG01000001.1"/>
</dbReference>
<keyword evidence="4" id="KW-1185">Reference proteome</keyword>
<evidence type="ECO:0000313" key="3">
    <source>
        <dbReference type="EMBL" id="RIX30102.1"/>
    </source>
</evidence>
<dbReference type="Pfam" id="PF01590">
    <property type="entry name" value="GAF"/>
    <property type="match status" value="1"/>
</dbReference>
<dbReference type="InterPro" id="IPR029016">
    <property type="entry name" value="GAF-like_dom_sf"/>
</dbReference>
<accession>A0A3A1U0V5</accession>
<reference evidence="4" key="1">
    <citation type="submission" date="2018-09" db="EMBL/GenBank/DDBJ databases">
        <authorList>
            <person name="Kim I."/>
        </authorList>
    </citation>
    <scope>NUCLEOTIDE SEQUENCE [LARGE SCALE GENOMIC DNA]</scope>
    <source>
        <strain evidence="4">DD4a</strain>
    </source>
</reference>
<feature type="domain" description="GAF" evidence="2">
    <location>
        <begin position="255"/>
        <end position="399"/>
    </location>
</feature>
<dbReference type="EMBL" id="QXTG01000001">
    <property type="protein sequence ID" value="RIX30102.1"/>
    <property type="molecule type" value="Genomic_DNA"/>
</dbReference>
<dbReference type="SMART" id="SM00065">
    <property type="entry name" value="GAF"/>
    <property type="match status" value="1"/>
</dbReference>
<feature type="region of interest" description="Disordered" evidence="1">
    <location>
        <begin position="1"/>
        <end position="28"/>
    </location>
</feature>
<evidence type="ECO:0000259" key="2">
    <source>
        <dbReference type="SMART" id="SM00065"/>
    </source>
</evidence>
<organism evidence="3 4">
    <name type="scientific">Amnibacterium setariae</name>
    <dbReference type="NCBI Taxonomy" id="2306585"/>
    <lineage>
        <taxon>Bacteria</taxon>
        <taxon>Bacillati</taxon>
        <taxon>Actinomycetota</taxon>
        <taxon>Actinomycetes</taxon>
        <taxon>Micrococcales</taxon>
        <taxon>Microbacteriaceae</taxon>
        <taxon>Amnibacterium</taxon>
    </lineage>
</organism>
<dbReference type="PANTHER" id="PTHR43102">
    <property type="entry name" value="SLR1143 PROTEIN"/>
    <property type="match status" value="1"/>
</dbReference>
<proteinExistence type="predicted"/>
<dbReference type="SUPFAM" id="SSF52266">
    <property type="entry name" value="SGNH hydrolase"/>
    <property type="match status" value="1"/>
</dbReference>
<comment type="caution">
    <text evidence="3">The sequence shown here is derived from an EMBL/GenBank/DDBJ whole genome shotgun (WGS) entry which is preliminary data.</text>
</comment>
<evidence type="ECO:0000313" key="4">
    <source>
        <dbReference type="Proteomes" id="UP000265742"/>
    </source>
</evidence>
<sequence>MNHLPPSASRTRSAAPVTTAARARRGGGIRVGGSSWTRSWSDGALRLLLVGDGLAFSSRHARRRLAPAAELARSVRAITGVDCAVQHTPSTHEAAALVDLPEPATPFSAAIVAVGTEDALRLTPVAEWGARLVDLLNAVQAMLPEGAPVLLVGVGDVHVPDRVRSLSAPALRHAQRLDRVARRLASLRPGVVHLAAPRLGSLAGRRPTGELVSAFALPLAAALASALRDAGVARTGVLEDRFDRDEVRGVVEAADESDRFAIQVLVERTAAEFGVPEALVSLFDGERRWRVTSTGLERVEAERALTCCETVVATGEELVVEDAGADPRFIERAYLHLAGAEFYAGVPLHGEDGTAIGALCLLDRGPRDADSVDLDRLRERAHAVEAIVIGTAGRRETLPVG</sequence>
<feature type="compositionally biased region" description="Low complexity" evidence="1">
    <location>
        <begin position="1"/>
        <end position="21"/>
    </location>
</feature>
<dbReference type="OrthoDB" id="9151676at2"/>
<protein>
    <submittedName>
        <fullName evidence="3">GAF domain-containing protein</fullName>
    </submittedName>
</protein>
<dbReference type="Gene3D" id="3.30.450.40">
    <property type="match status" value="1"/>
</dbReference>
<evidence type="ECO:0000256" key="1">
    <source>
        <dbReference type="SAM" id="MobiDB-lite"/>
    </source>
</evidence>
<gene>
    <name evidence="3" type="ORF">D1781_01175</name>
</gene>
<dbReference type="AlphaFoldDB" id="A0A3A1U0V5"/>
<dbReference type="PANTHER" id="PTHR43102:SF2">
    <property type="entry name" value="GAF DOMAIN-CONTAINING PROTEIN"/>
    <property type="match status" value="1"/>
</dbReference>
<dbReference type="Proteomes" id="UP000265742">
    <property type="component" value="Unassembled WGS sequence"/>
</dbReference>